<name>R0KE95_EXST2</name>
<dbReference type="EMBL" id="KB908482">
    <property type="protein sequence ID" value="EOA91163.1"/>
    <property type="molecule type" value="Genomic_DNA"/>
</dbReference>
<dbReference type="RefSeq" id="XP_008021357.1">
    <property type="nucleotide sequence ID" value="XM_008023166.1"/>
</dbReference>
<dbReference type="STRING" id="671987.R0KE95"/>
<dbReference type="Pfam" id="PF00501">
    <property type="entry name" value="AMP-binding"/>
    <property type="match status" value="1"/>
</dbReference>
<proteinExistence type="predicted"/>
<keyword evidence="2" id="KW-0597">Phosphoprotein</keyword>
<dbReference type="InterPro" id="IPR042099">
    <property type="entry name" value="ANL_N_sf"/>
</dbReference>
<dbReference type="Gene3D" id="3.40.50.12780">
    <property type="entry name" value="N-terminal domain of ligase-like"/>
    <property type="match status" value="1"/>
</dbReference>
<feature type="domain" description="AMP-dependent synthetase/ligase" evidence="3">
    <location>
        <begin position="1"/>
        <end position="137"/>
    </location>
</feature>
<evidence type="ECO:0000256" key="1">
    <source>
        <dbReference type="ARBA" id="ARBA00022450"/>
    </source>
</evidence>
<dbReference type="PANTHER" id="PTHR45527:SF1">
    <property type="entry name" value="FATTY ACID SYNTHASE"/>
    <property type="match status" value="1"/>
</dbReference>
<dbReference type="HOGENOM" id="CLU_1870133_0_0_1"/>
<evidence type="ECO:0000259" key="3">
    <source>
        <dbReference type="Pfam" id="PF00501"/>
    </source>
</evidence>
<dbReference type="InterPro" id="IPR000873">
    <property type="entry name" value="AMP-dep_synth/lig_dom"/>
</dbReference>
<dbReference type="GO" id="GO:0043041">
    <property type="term" value="P:amino acid activation for nonribosomal peptide biosynthetic process"/>
    <property type="evidence" value="ECO:0007669"/>
    <property type="project" value="TreeGrafter"/>
</dbReference>
<dbReference type="AlphaFoldDB" id="R0KE95"/>
<dbReference type="SUPFAM" id="SSF56801">
    <property type="entry name" value="Acetyl-CoA synthetase-like"/>
    <property type="match status" value="1"/>
</dbReference>
<dbReference type="GO" id="GO:0044550">
    <property type="term" value="P:secondary metabolite biosynthetic process"/>
    <property type="evidence" value="ECO:0007669"/>
    <property type="project" value="TreeGrafter"/>
</dbReference>
<protein>
    <recommendedName>
        <fullName evidence="3">AMP-dependent synthetase/ligase domain-containing protein</fullName>
    </recommendedName>
</protein>
<dbReference type="Proteomes" id="UP000016935">
    <property type="component" value="Unassembled WGS sequence"/>
</dbReference>
<keyword evidence="5" id="KW-1185">Reference proteome</keyword>
<evidence type="ECO:0000256" key="2">
    <source>
        <dbReference type="ARBA" id="ARBA00022553"/>
    </source>
</evidence>
<reference evidence="4 5" key="2">
    <citation type="journal article" date="2013" name="PLoS Genet.">
        <title>Comparative genome structure, secondary metabolite, and effector coding capacity across Cochliobolus pathogens.</title>
        <authorList>
            <person name="Condon B.J."/>
            <person name="Leng Y."/>
            <person name="Wu D."/>
            <person name="Bushley K.E."/>
            <person name="Ohm R.A."/>
            <person name="Otillar R."/>
            <person name="Martin J."/>
            <person name="Schackwitz W."/>
            <person name="Grimwood J."/>
            <person name="MohdZainudin N."/>
            <person name="Xue C."/>
            <person name="Wang R."/>
            <person name="Manning V.A."/>
            <person name="Dhillon B."/>
            <person name="Tu Z.J."/>
            <person name="Steffenson B.J."/>
            <person name="Salamov A."/>
            <person name="Sun H."/>
            <person name="Lowry S."/>
            <person name="LaButti K."/>
            <person name="Han J."/>
            <person name="Copeland A."/>
            <person name="Lindquist E."/>
            <person name="Barry K."/>
            <person name="Schmutz J."/>
            <person name="Baker S.E."/>
            <person name="Ciuffetti L.M."/>
            <person name="Grigoriev I.V."/>
            <person name="Zhong S."/>
            <person name="Turgeon B.G."/>
        </authorList>
    </citation>
    <scope>NUCLEOTIDE SEQUENCE [LARGE SCALE GENOMIC DNA]</scope>
    <source>
        <strain evidence="5">28A</strain>
    </source>
</reference>
<reference evidence="4 5" key="1">
    <citation type="journal article" date="2012" name="PLoS Pathog.">
        <title>Diverse lifestyles and strategies of plant pathogenesis encoded in the genomes of eighteen Dothideomycetes fungi.</title>
        <authorList>
            <person name="Ohm R.A."/>
            <person name="Feau N."/>
            <person name="Henrissat B."/>
            <person name="Schoch C.L."/>
            <person name="Horwitz B.A."/>
            <person name="Barry K.W."/>
            <person name="Condon B.J."/>
            <person name="Copeland A.C."/>
            <person name="Dhillon B."/>
            <person name="Glaser F."/>
            <person name="Hesse C.N."/>
            <person name="Kosti I."/>
            <person name="LaButti K."/>
            <person name="Lindquist E.A."/>
            <person name="Lucas S."/>
            <person name="Salamov A.A."/>
            <person name="Bradshaw R.E."/>
            <person name="Ciuffetti L."/>
            <person name="Hamelin R.C."/>
            <person name="Kema G.H.J."/>
            <person name="Lawrence C."/>
            <person name="Scott J.A."/>
            <person name="Spatafora J.W."/>
            <person name="Turgeon B.G."/>
            <person name="de Wit P.J.G.M."/>
            <person name="Zhong S."/>
            <person name="Goodwin S.B."/>
            <person name="Grigoriev I.V."/>
        </authorList>
    </citation>
    <scope>NUCLEOTIDE SEQUENCE [LARGE SCALE GENOMIC DNA]</scope>
    <source>
        <strain evidence="5">28A</strain>
    </source>
</reference>
<sequence>FTSGSTGVPKGVQLEHKAVSTSCLHQGPALGITKNTRALQFGAYTFDTCILEIITSLLHGACVCIPSESQRRDNLIETINTMKVTWALLTPAVARILDPRKIVSLRTLALGGEKVNASDCDIWSGRVQLVNAYGPTE</sequence>
<accession>R0KE95</accession>
<organism evidence="4 5">
    <name type="scientific">Exserohilum turcicum (strain 28A)</name>
    <name type="common">Northern leaf blight fungus</name>
    <name type="synonym">Setosphaeria turcica</name>
    <dbReference type="NCBI Taxonomy" id="671987"/>
    <lineage>
        <taxon>Eukaryota</taxon>
        <taxon>Fungi</taxon>
        <taxon>Dikarya</taxon>
        <taxon>Ascomycota</taxon>
        <taxon>Pezizomycotina</taxon>
        <taxon>Dothideomycetes</taxon>
        <taxon>Pleosporomycetidae</taxon>
        <taxon>Pleosporales</taxon>
        <taxon>Pleosporineae</taxon>
        <taxon>Pleosporaceae</taxon>
        <taxon>Exserohilum</taxon>
    </lineage>
</organism>
<evidence type="ECO:0000313" key="5">
    <source>
        <dbReference type="Proteomes" id="UP000016935"/>
    </source>
</evidence>
<dbReference type="GO" id="GO:0031177">
    <property type="term" value="F:phosphopantetheine binding"/>
    <property type="evidence" value="ECO:0007669"/>
    <property type="project" value="TreeGrafter"/>
</dbReference>
<feature type="non-terminal residue" evidence="4">
    <location>
        <position position="137"/>
    </location>
</feature>
<keyword evidence="1" id="KW-0596">Phosphopantetheine</keyword>
<dbReference type="GO" id="GO:0005737">
    <property type="term" value="C:cytoplasm"/>
    <property type="evidence" value="ECO:0007669"/>
    <property type="project" value="TreeGrafter"/>
</dbReference>
<dbReference type="GeneID" id="19405185"/>
<dbReference type="OrthoDB" id="416786at2759"/>
<evidence type="ECO:0000313" key="4">
    <source>
        <dbReference type="EMBL" id="EOA91163.1"/>
    </source>
</evidence>
<gene>
    <name evidence="4" type="ORF">SETTUDRAFT_51661</name>
</gene>
<dbReference type="PANTHER" id="PTHR45527">
    <property type="entry name" value="NONRIBOSOMAL PEPTIDE SYNTHETASE"/>
    <property type="match status" value="1"/>
</dbReference>
<dbReference type="eggNOG" id="KOG1178">
    <property type="taxonomic scope" value="Eukaryota"/>
</dbReference>
<feature type="non-terminal residue" evidence="4">
    <location>
        <position position="1"/>
    </location>
</feature>